<dbReference type="InterPro" id="IPR033561">
    <property type="entry name" value="FBF1"/>
</dbReference>
<reference evidence="4 5" key="1">
    <citation type="submission" date="2023-11" db="EMBL/GenBank/DDBJ databases">
        <title>Halocaridina rubra genome assembly.</title>
        <authorList>
            <person name="Smith C."/>
        </authorList>
    </citation>
    <scope>NUCLEOTIDE SEQUENCE [LARGE SCALE GENOMIC DNA]</scope>
    <source>
        <strain evidence="4">EP-1</strain>
        <tissue evidence="4">Whole</tissue>
    </source>
</reference>
<feature type="compositionally biased region" description="Polar residues" evidence="2">
    <location>
        <begin position="371"/>
        <end position="389"/>
    </location>
</feature>
<feature type="coiled-coil region" evidence="1">
    <location>
        <begin position="573"/>
        <end position="600"/>
    </location>
</feature>
<feature type="compositionally biased region" description="Basic and acidic residues" evidence="2">
    <location>
        <begin position="298"/>
        <end position="312"/>
    </location>
</feature>
<feature type="region of interest" description="Disordered" evidence="2">
    <location>
        <begin position="1"/>
        <end position="393"/>
    </location>
</feature>
<dbReference type="GO" id="GO:0036064">
    <property type="term" value="C:ciliary basal body"/>
    <property type="evidence" value="ECO:0007669"/>
    <property type="project" value="TreeGrafter"/>
</dbReference>
<feature type="compositionally biased region" description="Polar residues" evidence="2">
    <location>
        <begin position="105"/>
        <end position="135"/>
    </location>
</feature>
<evidence type="ECO:0000313" key="5">
    <source>
        <dbReference type="Proteomes" id="UP001381693"/>
    </source>
</evidence>
<feature type="domain" description="Fas-binding factor 1 C-terminal" evidence="3">
    <location>
        <begin position="583"/>
        <end position="1099"/>
    </location>
</feature>
<dbReference type="EMBL" id="JAXCGZ010008327">
    <property type="protein sequence ID" value="KAK7077740.1"/>
    <property type="molecule type" value="Genomic_DNA"/>
</dbReference>
<evidence type="ECO:0000256" key="2">
    <source>
        <dbReference type="SAM" id="MobiDB-lite"/>
    </source>
</evidence>
<proteinExistence type="predicted"/>
<feature type="compositionally biased region" description="Polar residues" evidence="2">
    <location>
        <begin position="345"/>
        <end position="361"/>
    </location>
</feature>
<feature type="coiled-coil region" evidence="1">
    <location>
        <begin position="717"/>
        <end position="826"/>
    </location>
</feature>
<dbReference type="GO" id="GO:0060271">
    <property type="term" value="P:cilium assembly"/>
    <property type="evidence" value="ECO:0007669"/>
    <property type="project" value="InterPro"/>
</dbReference>
<dbReference type="InterPro" id="IPR049390">
    <property type="entry name" value="FBF1_C"/>
</dbReference>
<gene>
    <name evidence="4" type="ORF">SK128_024387</name>
</gene>
<dbReference type="PANTHER" id="PTHR33689">
    <property type="entry name" value="FAS-BINDING FACTOR 1"/>
    <property type="match status" value="1"/>
</dbReference>
<name>A0AAN9AAA7_HALRR</name>
<organism evidence="4 5">
    <name type="scientific">Halocaridina rubra</name>
    <name type="common">Hawaiian red shrimp</name>
    <dbReference type="NCBI Taxonomy" id="373956"/>
    <lineage>
        <taxon>Eukaryota</taxon>
        <taxon>Metazoa</taxon>
        <taxon>Ecdysozoa</taxon>
        <taxon>Arthropoda</taxon>
        <taxon>Crustacea</taxon>
        <taxon>Multicrustacea</taxon>
        <taxon>Malacostraca</taxon>
        <taxon>Eumalacostraca</taxon>
        <taxon>Eucarida</taxon>
        <taxon>Decapoda</taxon>
        <taxon>Pleocyemata</taxon>
        <taxon>Caridea</taxon>
        <taxon>Atyoidea</taxon>
        <taxon>Atyidae</taxon>
        <taxon>Halocaridina</taxon>
    </lineage>
</organism>
<sequence>MSDIEISGSDSQPVSNVSPEEMARLLADLDEMDDDPFKSNLKSVSGKKEGTVTKNVSGNKDEMETKEVKSAEKIASPPSNKTTHKISKEVDEASRMPTSADIETGTKNNSADNTVNTSQKNYQLESDTSMKNNAKSKLMADLFNEETPSAQHGELKSDKSKLMSELFGRSDNYDVSNTKGSPMKDTTKKSLSTKPKTKDEVTFDDDDDILGSLGNSKPKPESISDSAKSRGFVDSLFASSSTTERVKIKEKSPEFELDEKYKSKNKNEGRGLGGGLSSEHPGSPPKKNINKSSSDDLFSFHRDAEPRRRNPRSDMQAKPFEVDDDDILSNIRSQRSKSKGKGKENMQNSQAPSKNEAPSDSSKADSWLFGSPTNTDKTKTQVMQESSIEASHEQEKVFITKSPKHTQDWLGNLLTTDKKSPLKYQNELTVTQPVVKSKELTRSSASNSQMDCSDLQGKGTHDYEKELSPNVNTQEIPSEHSPKYYQEEFYRQQHFADSQFPEKEVNNQNLQKGQVIQQQQLQLQPPCTSTQIKLQQKQIKAQMAEQLMLQQDVVKIHQNHGNLVNEDIQSEHIKELQIQIRSLQLEVGKLEAELELLQKQHAKEITILEESHRRKHQIERDVWDRTEQHLKEELSHVTSNFQAKILVLQAEKNTLETSYEAQLASVKREWSEAVNRTKELYTEMTERMKAEHSAALERMTYLKDLELNAAVSASGHVKEVEVVMNQLESNTANLSNLTASINARNDSALEMTQRALKIKEKQLKDFEAELETSRAEAESERGRLNALINRLENTLIKQGSEVEKDRWKLSREYMKVEAERKALIEERRHLQLSTETERQNLASARESLLAEHQTLLQSFFQDKRDLSSQRAYLDTQLKLANVSQFGVSNSTKAMSQLDMSTEFTVLSEEHRRLKSKMALITHQEQQLKAEEERIEQLSLALEQDKAKFSLERDFLLQEKTLLTKKQKEVDSAHEAAEVVRNDQQSRLAAITKKTQALHYQQENIKKEVEYLEKLKVDVSQLMYQGLCPSCQSQGITASTVALRDQNALGRLPGDGGECHRPLMNAEPVKSTSMAPSQVLARLAAARERENLEKEKRLLQIAAFENS</sequence>
<evidence type="ECO:0000256" key="1">
    <source>
        <dbReference type="SAM" id="Coils"/>
    </source>
</evidence>
<accession>A0AAN9AAA7</accession>
<evidence type="ECO:0000259" key="3">
    <source>
        <dbReference type="Pfam" id="PF21007"/>
    </source>
</evidence>
<dbReference type="Pfam" id="PF21007">
    <property type="entry name" value="FBF1"/>
    <property type="match status" value="1"/>
</dbReference>
<keyword evidence="1" id="KW-0175">Coiled coil</keyword>
<comment type="caution">
    <text evidence="4">The sequence shown here is derived from an EMBL/GenBank/DDBJ whole genome shotgun (WGS) entry which is preliminary data.</text>
</comment>
<evidence type="ECO:0000313" key="4">
    <source>
        <dbReference type="EMBL" id="KAK7077740.1"/>
    </source>
</evidence>
<feature type="coiled-coil region" evidence="1">
    <location>
        <begin position="913"/>
        <end position="947"/>
    </location>
</feature>
<feature type="compositionally biased region" description="Basic and acidic residues" evidence="2">
    <location>
        <begin position="59"/>
        <end position="72"/>
    </location>
</feature>
<keyword evidence="5" id="KW-1185">Reference proteome</keyword>
<protein>
    <recommendedName>
        <fullName evidence="3">Fas-binding factor 1 C-terminal domain-containing protein</fullName>
    </recommendedName>
</protein>
<dbReference type="GO" id="GO:0090162">
    <property type="term" value="P:establishment of epithelial cell polarity"/>
    <property type="evidence" value="ECO:0007669"/>
    <property type="project" value="InterPro"/>
</dbReference>
<dbReference type="AlphaFoldDB" id="A0AAN9AAA7"/>
<dbReference type="GO" id="GO:0005814">
    <property type="term" value="C:centriole"/>
    <property type="evidence" value="ECO:0007669"/>
    <property type="project" value="TreeGrafter"/>
</dbReference>
<dbReference type="Proteomes" id="UP001381693">
    <property type="component" value="Unassembled WGS sequence"/>
</dbReference>
<dbReference type="GO" id="GO:0097539">
    <property type="term" value="C:ciliary transition fiber"/>
    <property type="evidence" value="ECO:0007669"/>
    <property type="project" value="InterPro"/>
</dbReference>
<feature type="compositionally biased region" description="Polar residues" evidence="2">
    <location>
        <begin position="8"/>
        <end position="18"/>
    </location>
</feature>
<dbReference type="PANTHER" id="PTHR33689:SF1">
    <property type="entry name" value="FAS-BINDING FACTOR 1"/>
    <property type="match status" value="1"/>
</dbReference>
<feature type="compositionally biased region" description="Basic and acidic residues" evidence="2">
    <location>
        <begin position="244"/>
        <end position="269"/>
    </location>
</feature>
<feature type="compositionally biased region" description="Basic and acidic residues" evidence="2">
    <location>
        <begin position="153"/>
        <end position="162"/>
    </location>
</feature>